<dbReference type="AlphaFoldDB" id="A0A2K3QIW5"/>
<dbReference type="Proteomes" id="UP000236621">
    <property type="component" value="Unassembled WGS sequence"/>
</dbReference>
<gene>
    <name evidence="2" type="ORF">TCAP_02624</name>
</gene>
<feature type="compositionally biased region" description="Basic and acidic residues" evidence="1">
    <location>
        <begin position="264"/>
        <end position="279"/>
    </location>
</feature>
<feature type="region of interest" description="Disordered" evidence="1">
    <location>
        <begin position="122"/>
        <end position="142"/>
    </location>
</feature>
<proteinExistence type="predicted"/>
<protein>
    <submittedName>
        <fullName evidence="2">Uncharacterized protein</fullName>
    </submittedName>
</protein>
<feature type="compositionally biased region" description="Basic and acidic residues" evidence="1">
    <location>
        <begin position="31"/>
        <end position="61"/>
    </location>
</feature>
<feature type="region of interest" description="Disordered" evidence="1">
    <location>
        <begin position="264"/>
        <end position="286"/>
    </location>
</feature>
<evidence type="ECO:0000313" key="3">
    <source>
        <dbReference type="Proteomes" id="UP000236621"/>
    </source>
</evidence>
<dbReference type="EMBL" id="NRSZ01000401">
    <property type="protein sequence ID" value="PNY27449.1"/>
    <property type="molecule type" value="Genomic_DNA"/>
</dbReference>
<name>A0A2K3QIW5_9HYPO</name>
<accession>A0A2K3QIW5</accession>
<comment type="caution">
    <text evidence="2">The sequence shown here is derived from an EMBL/GenBank/DDBJ whole genome shotgun (WGS) entry which is preliminary data.</text>
</comment>
<feature type="compositionally biased region" description="Basic and acidic residues" evidence="1">
    <location>
        <begin position="176"/>
        <end position="196"/>
    </location>
</feature>
<sequence length="406" mass="44811">MLQVHGVNLLKRAALALDDEKVHQPRRRKVAAREDVPVLEVDRLGDEGREEGDEKVPDPVARRSQRHALGAVPRWEQLRLDGPDHGAPGRREAEDEERREDDEYDARRRRRLRVRHVELEVADGREDDQTDEHPRRARHERLAPPVVLDQVQAYEGDKEVDGVEDDLRDEAVDLHRAEDGRPVVEEVRDPERDPIRHPRRPPHAHKLGDGALLDLVLGPQLALDLLNLRVHGPVPLRRAVHAAQRLPGRLGAPPAAVEARRLGEQQDAEAQHHGPHPAEPDDEAPARRAVGPVRHGAVVEARGEEDAHGDEELVRAHHGAADPRRRRLGLVHGHDQGQAADAEARDEPPDHDLVPGVRGGDLHDEAEGCGGAPQRDAGAPADAVRDGGAGQGADERADGEQRDDEA</sequence>
<evidence type="ECO:0000256" key="1">
    <source>
        <dbReference type="SAM" id="MobiDB-lite"/>
    </source>
</evidence>
<feature type="region of interest" description="Disordered" evidence="1">
    <location>
        <begin position="176"/>
        <end position="205"/>
    </location>
</feature>
<feature type="compositionally biased region" description="Basic and acidic residues" evidence="1">
    <location>
        <begin position="76"/>
        <end position="93"/>
    </location>
</feature>
<feature type="compositionally biased region" description="Acidic residues" evidence="1">
    <location>
        <begin position="94"/>
        <end position="104"/>
    </location>
</feature>
<feature type="region of interest" description="Disordered" evidence="1">
    <location>
        <begin position="300"/>
        <end position="406"/>
    </location>
</feature>
<reference evidence="2 3" key="1">
    <citation type="submission" date="2017-08" db="EMBL/GenBank/DDBJ databases">
        <title>Harnessing the power of phylogenomics to disentangle the directionality and signatures of interkingdom host jumping in the parasitic fungal genus Tolypocladium.</title>
        <authorList>
            <person name="Quandt C.A."/>
            <person name="Patterson W."/>
            <person name="Spatafora J.W."/>
        </authorList>
    </citation>
    <scope>NUCLEOTIDE SEQUENCE [LARGE SCALE GENOMIC DNA]</scope>
    <source>
        <strain evidence="2 3">CBS 113982</strain>
    </source>
</reference>
<feature type="region of interest" description="Disordered" evidence="1">
    <location>
        <begin position="21"/>
        <end position="104"/>
    </location>
</feature>
<organism evidence="2 3">
    <name type="scientific">Tolypocladium capitatum</name>
    <dbReference type="NCBI Taxonomy" id="45235"/>
    <lineage>
        <taxon>Eukaryota</taxon>
        <taxon>Fungi</taxon>
        <taxon>Dikarya</taxon>
        <taxon>Ascomycota</taxon>
        <taxon>Pezizomycotina</taxon>
        <taxon>Sordariomycetes</taxon>
        <taxon>Hypocreomycetidae</taxon>
        <taxon>Hypocreales</taxon>
        <taxon>Ophiocordycipitaceae</taxon>
        <taxon>Tolypocladium</taxon>
    </lineage>
</organism>
<feature type="compositionally biased region" description="Basic and acidic residues" evidence="1">
    <location>
        <begin position="342"/>
        <end position="353"/>
    </location>
</feature>
<keyword evidence="3" id="KW-1185">Reference proteome</keyword>
<feature type="compositionally biased region" description="Basic and acidic residues" evidence="1">
    <location>
        <begin position="301"/>
        <end position="323"/>
    </location>
</feature>
<evidence type="ECO:0000313" key="2">
    <source>
        <dbReference type="EMBL" id="PNY27449.1"/>
    </source>
</evidence>